<dbReference type="Gene3D" id="3.50.30.10">
    <property type="entry name" value="Phosphohistidine domain"/>
    <property type="match status" value="1"/>
</dbReference>
<dbReference type="RefSeq" id="XP_046599585.1">
    <property type="nucleotide sequence ID" value="XM_046743629.1"/>
</dbReference>
<dbReference type="SUPFAM" id="SSF56059">
    <property type="entry name" value="Glutathione synthetase ATP-binding domain-like"/>
    <property type="match status" value="1"/>
</dbReference>
<dbReference type="Proteomes" id="UP000829291">
    <property type="component" value="Chromosome 1"/>
</dbReference>
<feature type="domain" description="PEP-utilising enzyme mobile" evidence="3">
    <location>
        <begin position="1254"/>
        <end position="1324"/>
    </location>
</feature>
<dbReference type="GO" id="GO:0005524">
    <property type="term" value="F:ATP binding"/>
    <property type="evidence" value="ECO:0007669"/>
    <property type="project" value="InterPro"/>
</dbReference>
<comment type="similarity">
    <text evidence="1">Belongs to the PEP-utilizing enzyme family.</text>
</comment>
<evidence type="ECO:0000256" key="1">
    <source>
        <dbReference type="ARBA" id="ARBA00007837"/>
    </source>
</evidence>
<evidence type="ECO:0000313" key="7">
    <source>
        <dbReference type="RefSeq" id="XP_015521741.2"/>
    </source>
</evidence>
<feature type="domain" description="Pyruvate phosphate dikinase AMP/ATP-binding" evidence="4">
    <location>
        <begin position="448"/>
        <end position="765"/>
    </location>
</feature>
<dbReference type="GeneID" id="107225708"/>
<dbReference type="GO" id="GO:0016301">
    <property type="term" value="F:kinase activity"/>
    <property type="evidence" value="ECO:0007669"/>
    <property type="project" value="InterPro"/>
</dbReference>
<evidence type="ECO:0000313" key="5">
    <source>
        <dbReference type="Proteomes" id="UP000829291"/>
    </source>
</evidence>
<protein>
    <submittedName>
        <fullName evidence="6 7">Uncharacterized protein LOC107225708 isoform X1</fullName>
    </submittedName>
</protein>
<dbReference type="Pfam" id="PF00391">
    <property type="entry name" value="PEP-utilizers"/>
    <property type="match status" value="1"/>
</dbReference>
<dbReference type="InterPro" id="IPR051549">
    <property type="entry name" value="PEP_Utilizing_Enz"/>
</dbReference>
<accession>A0A6J0C5M1</accession>
<dbReference type="OrthoDB" id="6123450at2759"/>
<evidence type="ECO:0000313" key="9">
    <source>
        <dbReference type="RefSeq" id="XP_046599585.1"/>
    </source>
</evidence>
<keyword evidence="5" id="KW-1185">Reference proteome</keyword>
<evidence type="ECO:0000259" key="3">
    <source>
        <dbReference type="Pfam" id="PF00391"/>
    </source>
</evidence>
<dbReference type="RefSeq" id="XP_046599568.1">
    <property type="nucleotide sequence ID" value="XM_046743612.1"/>
</dbReference>
<dbReference type="PANTHER" id="PTHR43615:SF1">
    <property type="entry name" value="PPDK_N DOMAIN-CONTAINING PROTEIN"/>
    <property type="match status" value="1"/>
</dbReference>
<keyword evidence="2" id="KW-0812">Transmembrane</keyword>
<evidence type="ECO:0000259" key="4">
    <source>
        <dbReference type="Pfam" id="PF01326"/>
    </source>
</evidence>
<dbReference type="PANTHER" id="PTHR43615">
    <property type="entry name" value="PHOSPHOENOLPYRUVATE SYNTHASE-RELATED"/>
    <property type="match status" value="1"/>
</dbReference>
<evidence type="ECO:0000256" key="2">
    <source>
        <dbReference type="SAM" id="Phobius"/>
    </source>
</evidence>
<dbReference type="InterPro" id="IPR002192">
    <property type="entry name" value="PPDK_AMP/ATP-bd"/>
</dbReference>
<evidence type="ECO:0000313" key="6">
    <source>
        <dbReference type="RefSeq" id="XP_015521740.2"/>
    </source>
</evidence>
<keyword evidence="2" id="KW-0472">Membrane</keyword>
<organism evidence="5 6">
    <name type="scientific">Neodiprion lecontei</name>
    <name type="common">Redheaded pine sawfly</name>
    <dbReference type="NCBI Taxonomy" id="441921"/>
    <lineage>
        <taxon>Eukaryota</taxon>
        <taxon>Metazoa</taxon>
        <taxon>Ecdysozoa</taxon>
        <taxon>Arthropoda</taxon>
        <taxon>Hexapoda</taxon>
        <taxon>Insecta</taxon>
        <taxon>Pterygota</taxon>
        <taxon>Neoptera</taxon>
        <taxon>Endopterygota</taxon>
        <taxon>Hymenoptera</taxon>
        <taxon>Tenthredinoidea</taxon>
        <taxon>Diprionidae</taxon>
        <taxon>Diprioninae</taxon>
        <taxon>Neodiprion</taxon>
    </lineage>
</organism>
<dbReference type="InterPro" id="IPR013815">
    <property type="entry name" value="ATP_grasp_subdomain_1"/>
</dbReference>
<dbReference type="Pfam" id="PF01326">
    <property type="entry name" value="PPDK_N"/>
    <property type="match status" value="1"/>
</dbReference>
<dbReference type="KEGG" id="nlo:107225708"/>
<reference evidence="6 7" key="1">
    <citation type="submission" date="2025-05" db="UniProtKB">
        <authorList>
            <consortium name="RefSeq"/>
        </authorList>
    </citation>
    <scope>IDENTIFICATION</scope>
    <source>
        <tissue evidence="6 7">Thorax and Abdomen</tissue>
    </source>
</reference>
<dbReference type="RefSeq" id="XP_015521741.2">
    <property type="nucleotide sequence ID" value="XM_015666255.2"/>
</dbReference>
<dbReference type="InterPro" id="IPR008279">
    <property type="entry name" value="PEP-util_enz_mobile_dom"/>
</dbReference>
<name>A0A6J0C5M1_NEOLC</name>
<feature type="transmembrane region" description="Helical" evidence="2">
    <location>
        <begin position="6"/>
        <end position="24"/>
    </location>
</feature>
<evidence type="ECO:0000313" key="8">
    <source>
        <dbReference type="RefSeq" id="XP_046599568.1"/>
    </source>
</evidence>
<sequence>MDWITVAIQVVTVTILPIWIYLWLNKSVQRKLVTNSIISHYTIPGWNFHLKRCWAEYCINGAIRKKATIKKKYDIVVPKELEELRKLSDEDSSDSIQFYGIDQKGNFVFISLTRRRHRTAELILQLSLADGRMYQLPNHPDSVIFNNVDRGWSAVGLKITPLEPWRRWRITFNGLLRNGIKRNYRQNEGKVEHVRFHFIYTASAPPLLWPKDWSPGLQADALAREPWKNPQWINMIKLNKTGGFDQWGTLAGQLIFEDSSSTELYLRGLRQRRWGVHKPAQLHRTVDIVGVMYDGAMYCLGADSSKEGLTHMKFGHIRQANDIVFSIDQLDFDLASYAEQRENIPTRYKVNFRAGGRKYSTEINRIMDSGATLYGGRPWDWEARVFNTEIKLNNDTGYGIAYLWYNYNGPSPLKPVGKIPHLLPSNLKPEVDLYTVSFKDRICQSETAVGGKGSSIALLTSIPHKEFIVPLGFCITTAALNLQIEKNEPLANAVTYVKNVSAGILKADLKVACEKAVALFEQTPIIEPIQAAIRQSVSHLDSDLQTDLKISDKFERFAVRSSAVGEDSEDTSAAGQNATFLGLKGVENIIKAVAKCWGSLYAYQSVEYRRQRGQPIKAEMGVCVQQMVNAETAGVMFTRHPTSGDPREILITANYGLGESVVSAMIEPDTVIVKRSLNNALAMKDLKLGKKTHKVSMTSDEGTVTEELKDSYHNELCISEETALKLSKLGTHLEALFGSARDIEWAVAQGKIFLLQARPVTALDNWSDFEIIHELDSPVPSEIDTLVFSNAGEVFPGATSPLTLSTVVRSIDRAILLDSKFKPTHCYCETFIGITGMRCCINYMNTILREVESKISLSNKIIDIAICGHEVTTPELHAWAVKRNGIQGIKSKLKLYKAIIRDTWVNGNIEQLAKKFHANFKFDVESYVRAEHLYKDLDDSLEKLLQASIYHAHTSKVSVFCQIVAMSVLTEGAPNLNINHYSDVGIFLSSCSDVVSAQVPTALRNLANTIRNGEKAEEFVKLDPKEARDWLTLNCTAAAVMFDDFLKEHGYRCIRELDLMTETWDMKPEKLISSLQAAVASSGEPPVFKELSVAETVDRLRTPKSRVTKKILEMLIPLNRSAVSRRELTKAVLVSTVNALRLGYQKLGRLMVEDGQLPDMNLIFFLTHQEIGLLFISSNPTLVQKAIRRQRLYPHCDKIQFPEVNRGVLKPILAEPSTKIREGGARVSGTPVGGGTVLGRACIITNINDAVQLKPGDILITQCTDIGWSPYFPILGGVVTELGGLISHGAVVAREYGLPCIVGAEGATQKFRTGDIVLLTGTTGILQVVEETT</sequence>
<dbReference type="SUPFAM" id="SSF52009">
    <property type="entry name" value="Phosphohistidine domain"/>
    <property type="match status" value="1"/>
</dbReference>
<dbReference type="InterPro" id="IPR036637">
    <property type="entry name" value="Phosphohistidine_dom_sf"/>
</dbReference>
<dbReference type="Gene3D" id="3.30.470.20">
    <property type="entry name" value="ATP-grasp fold, B domain"/>
    <property type="match status" value="1"/>
</dbReference>
<dbReference type="RefSeq" id="XP_015521740.2">
    <property type="nucleotide sequence ID" value="XM_015666254.2"/>
</dbReference>
<gene>
    <name evidence="6 7 8 9" type="primary">LOC107225708</name>
</gene>
<keyword evidence="2" id="KW-1133">Transmembrane helix</keyword>
<proteinExistence type="inferred from homology"/>
<dbReference type="Gene3D" id="3.30.1490.20">
    <property type="entry name" value="ATP-grasp fold, A domain"/>
    <property type="match status" value="1"/>
</dbReference>